<evidence type="ECO:0000313" key="2">
    <source>
        <dbReference type="Proteomes" id="UP000886722"/>
    </source>
</evidence>
<accession>A0A9D1GG41</accession>
<dbReference type="Proteomes" id="UP000886722">
    <property type="component" value="Unassembled WGS sequence"/>
</dbReference>
<name>A0A9D1GG41_9BACT</name>
<protein>
    <submittedName>
        <fullName evidence="1">Uncharacterized protein</fullName>
    </submittedName>
</protein>
<reference evidence="1" key="2">
    <citation type="journal article" date="2021" name="PeerJ">
        <title>Extensive microbial diversity within the chicken gut microbiome revealed by metagenomics and culture.</title>
        <authorList>
            <person name="Gilroy R."/>
            <person name="Ravi A."/>
            <person name="Getino M."/>
            <person name="Pursley I."/>
            <person name="Horton D.L."/>
            <person name="Alikhan N.F."/>
            <person name="Baker D."/>
            <person name="Gharbi K."/>
            <person name="Hall N."/>
            <person name="Watson M."/>
            <person name="Adriaenssens E.M."/>
            <person name="Foster-Nyarko E."/>
            <person name="Jarju S."/>
            <person name="Secka A."/>
            <person name="Antonio M."/>
            <person name="Oren A."/>
            <person name="Chaudhuri R.R."/>
            <person name="La Ragione R."/>
            <person name="Hildebrand F."/>
            <person name="Pallen M.J."/>
        </authorList>
    </citation>
    <scope>NUCLEOTIDE SEQUENCE</scope>
    <source>
        <strain evidence="1">21143</strain>
    </source>
</reference>
<proteinExistence type="predicted"/>
<dbReference type="AlphaFoldDB" id="A0A9D1GG41"/>
<dbReference type="EMBL" id="DVKT01000045">
    <property type="protein sequence ID" value="HIT39529.1"/>
    <property type="molecule type" value="Genomic_DNA"/>
</dbReference>
<sequence length="196" mass="21313">MATTRETLKKWFSRGAYPSAGQFAAWIDSFFHKDDKIPAASVEGLTDTLNGKADAATVDSIKKQQEQDAGRIGDLETATGELFPKVIDLGEYTPGKGFYLDEDLEEIAAVMLAATKGKAPLLLKATTQFGEPLFLGAAAVNIEDGVDYRLTFLFDNGRSYSISFEAGYPDTVTQGFVQSGTITSETYTDTTDYEEI</sequence>
<gene>
    <name evidence="1" type="ORF">IAD06_05775</name>
</gene>
<reference evidence="1" key="1">
    <citation type="submission" date="2020-10" db="EMBL/GenBank/DDBJ databases">
        <authorList>
            <person name="Gilroy R."/>
        </authorList>
    </citation>
    <scope>NUCLEOTIDE SEQUENCE</scope>
    <source>
        <strain evidence="1">21143</strain>
    </source>
</reference>
<evidence type="ECO:0000313" key="1">
    <source>
        <dbReference type="EMBL" id="HIT39529.1"/>
    </source>
</evidence>
<comment type="caution">
    <text evidence="1">The sequence shown here is derived from an EMBL/GenBank/DDBJ whole genome shotgun (WGS) entry which is preliminary data.</text>
</comment>
<organism evidence="1 2">
    <name type="scientific">Candidatus Caccoplasma intestinavium</name>
    <dbReference type="NCBI Taxonomy" id="2840716"/>
    <lineage>
        <taxon>Bacteria</taxon>
        <taxon>Pseudomonadati</taxon>
        <taxon>Bacteroidota</taxon>
        <taxon>Bacteroidia</taxon>
        <taxon>Bacteroidales</taxon>
        <taxon>Bacteroidaceae</taxon>
        <taxon>Bacteroidaceae incertae sedis</taxon>
        <taxon>Candidatus Caccoplasma</taxon>
    </lineage>
</organism>